<dbReference type="EMBL" id="AP026731">
    <property type="protein sequence ID" value="BDQ63997.1"/>
    <property type="molecule type" value="Genomic_DNA"/>
</dbReference>
<organism evidence="1 2">
    <name type="scientific">Enterococcus faecalis</name>
    <name type="common">Streptococcus faecalis</name>
    <dbReference type="NCBI Taxonomy" id="1351"/>
    <lineage>
        <taxon>Bacteria</taxon>
        <taxon>Bacillati</taxon>
        <taxon>Bacillota</taxon>
        <taxon>Bacilli</taxon>
        <taxon>Lactobacillales</taxon>
        <taxon>Enterococcaceae</taxon>
        <taxon>Enterococcus</taxon>
    </lineage>
</organism>
<proteinExistence type="predicted"/>
<geneLocation type="plasmid" evidence="1 2">
    <name>pSVR2332_phage</name>
</geneLocation>
<keyword evidence="1" id="KW-0614">Plasmid</keyword>
<name>A0AC59HWF2_ENTFL</name>
<reference evidence="1" key="1">
    <citation type="submission" date="2022-08" db="EMBL/GenBank/DDBJ databases">
        <title>Molecular epidemiological analysis of five strains of VanD-type vancomycin-resistant Enterococcus faecalis.</title>
        <authorList>
            <person name="Mimura K."/>
            <person name="Hashimoto Y."/>
            <person name="Tomita H."/>
        </authorList>
    </citation>
    <scope>NUCLEOTIDE SEQUENCE</scope>
    <source>
        <strain evidence="1">SVR2332</strain>
        <plasmid evidence="1">pSVR2332_phage</plasmid>
    </source>
</reference>
<dbReference type="Proteomes" id="UP001317613">
    <property type="component" value="Plasmid pSVR2332_phage"/>
</dbReference>
<sequence length="459" mass="50694">MPLLNYDQQYDYLNKLVQACKKAGIPKETTIALAINAAHESYLNPWTIEGAINPGPPLGANGWDDGASGGGLWQWTPFAGKITLGDFDGQVAFMISYKQQWDITGSWFRAAGLPDPTPKIENFDQFLYNQLGYDSVALTKAFIGYWERPAYNPGTIRYNTAQEEVAEIEPLVNKYWGNTGNEKPSEGSPGGGGSGSKNPEKPDKEDIPNDNVGLSDAIKSIVNEFLKKYDDAMKKQVYMMDGGKNTYSNSSVKVMKTYNNLMTVKMTNNFIESLKKLMDESKQPSNKPPSPPPETKPDNPPNNPPDEPPKNMDGIYNWALNNLGQTFNYPAAHPGSGPQCVDLIKALSEFYLPGNPLAPALSYGNAQDIYSHDLPAGWEHVQGDIGNDDNAKKIWDSLPNGAIVFWLYSEYGHVGIKAGNNGLDTINQNYNGTPYVTRDDIWYWQHVLGAGFLGAWITK</sequence>
<gene>
    <name evidence="1" type="ORF">EfsSVR2332_40750</name>
</gene>
<protein>
    <submittedName>
        <fullName evidence="1">Uncharacterized protein</fullName>
    </submittedName>
</protein>
<accession>A0AC59HWF2</accession>
<evidence type="ECO:0000313" key="2">
    <source>
        <dbReference type="Proteomes" id="UP001317613"/>
    </source>
</evidence>
<evidence type="ECO:0000313" key="1">
    <source>
        <dbReference type="EMBL" id="BDQ63997.1"/>
    </source>
</evidence>